<feature type="region of interest" description="Disordered" evidence="1">
    <location>
        <begin position="173"/>
        <end position="277"/>
    </location>
</feature>
<name>A0AAV0AWF7_PHAPC</name>
<protein>
    <submittedName>
        <fullName evidence="2">Expressed protein</fullName>
    </submittedName>
</protein>
<reference evidence="2" key="1">
    <citation type="submission" date="2022-06" db="EMBL/GenBank/DDBJ databases">
        <authorList>
            <consortium name="SYNGENTA / RWTH Aachen University"/>
        </authorList>
    </citation>
    <scope>NUCLEOTIDE SEQUENCE</scope>
</reference>
<keyword evidence="3" id="KW-1185">Reference proteome</keyword>
<feature type="compositionally biased region" description="Polar residues" evidence="1">
    <location>
        <begin position="498"/>
        <end position="515"/>
    </location>
</feature>
<feature type="compositionally biased region" description="Polar residues" evidence="1">
    <location>
        <begin position="127"/>
        <end position="140"/>
    </location>
</feature>
<feature type="compositionally biased region" description="Basic and acidic residues" evidence="1">
    <location>
        <begin position="521"/>
        <end position="532"/>
    </location>
</feature>
<organism evidence="2 3">
    <name type="scientific">Phakopsora pachyrhizi</name>
    <name type="common">Asian soybean rust disease fungus</name>
    <dbReference type="NCBI Taxonomy" id="170000"/>
    <lineage>
        <taxon>Eukaryota</taxon>
        <taxon>Fungi</taxon>
        <taxon>Dikarya</taxon>
        <taxon>Basidiomycota</taxon>
        <taxon>Pucciniomycotina</taxon>
        <taxon>Pucciniomycetes</taxon>
        <taxon>Pucciniales</taxon>
        <taxon>Phakopsoraceae</taxon>
        <taxon>Phakopsora</taxon>
    </lineage>
</organism>
<gene>
    <name evidence="2" type="ORF">PPACK8108_LOCUS7078</name>
</gene>
<evidence type="ECO:0000313" key="3">
    <source>
        <dbReference type="Proteomes" id="UP001153365"/>
    </source>
</evidence>
<feature type="region of interest" description="Disordered" evidence="1">
    <location>
        <begin position="123"/>
        <end position="155"/>
    </location>
</feature>
<feature type="compositionally biased region" description="Polar residues" evidence="1">
    <location>
        <begin position="173"/>
        <end position="186"/>
    </location>
</feature>
<feature type="compositionally biased region" description="Basic residues" evidence="1">
    <location>
        <begin position="212"/>
        <end position="233"/>
    </location>
</feature>
<proteinExistence type="predicted"/>
<evidence type="ECO:0000256" key="1">
    <source>
        <dbReference type="SAM" id="MobiDB-lite"/>
    </source>
</evidence>
<evidence type="ECO:0000313" key="2">
    <source>
        <dbReference type="EMBL" id="CAH7672270.1"/>
    </source>
</evidence>
<comment type="caution">
    <text evidence="2">The sequence shown here is derived from an EMBL/GenBank/DDBJ whole genome shotgun (WGS) entry which is preliminary data.</text>
</comment>
<accession>A0AAV0AWF7</accession>
<feature type="compositionally biased region" description="Basic residues" evidence="1">
    <location>
        <begin position="241"/>
        <end position="261"/>
    </location>
</feature>
<feature type="compositionally biased region" description="Basic and acidic residues" evidence="1">
    <location>
        <begin position="143"/>
        <end position="155"/>
    </location>
</feature>
<dbReference type="AlphaFoldDB" id="A0AAV0AWF7"/>
<sequence length="630" mass="70179">MLTRERMVPWQMIEEISRLCPQRFYSNGSITQRTKEYFILQCPAWYRSIPLTDLSSLLGAGPGTATDEDSIEFFKETAARYKISARFCISGTDNSSSIILFQAPSQDSSDQLLSLSPTPLLKEPLINESSDGTNQTSVPPQSHLEKGYSTHDSLPHRSEHCIQSLSKNTLVTEVSDSAPTPAQTVRSGIDPEPTSSTRGRRRYNGPTASPSRQRRGPGRPPGRRNNPRRKSCRPRSTASISKRHSAITQRQRQKTLNRKISSKTDSSPPMFIPRETGSNSDVEVMALDREVGAPSRHVSNLLEAHLSDVRGKARYVSTNVRDDSTLNLSTDLLNSLMKNSIKTSGIAEEAYADFVRARAAQNKNSQDYDPRLDRFVTRTRRYLKFFDSIKGLSGWPVTPEKFTIWAKNDPPSREALKNYLSSLELARWSTYKLFKEDFSDLKHERLQDCAIVKKYLKESCLKTREEDAAGGKSAGCSKPDAGPRARSSSRNLMRDDLQPSTTTVPIASTLTNPVVENQKGGLEDRSTEKGSDKSVVGLEYSMVQETTPGNLDGDPINVVLIDSSDDDSDLSSPLSSASIDCSQTNRNLSRERVNSDLIDLNRLPPFGEIRSDENYQRVYRALQGNQVLGV</sequence>
<feature type="region of interest" description="Disordered" evidence="1">
    <location>
        <begin position="467"/>
        <end position="534"/>
    </location>
</feature>
<dbReference type="Proteomes" id="UP001153365">
    <property type="component" value="Unassembled WGS sequence"/>
</dbReference>
<dbReference type="EMBL" id="CALTRL010001378">
    <property type="protein sequence ID" value="CAH7672270.1"/>
    <property type="molecule type" value="Genomic_DNA"/>
</dbReference>